<protein>
    <submittedName>
        <fullName evidence="2">Ferredoxin</fullName>
    </submittedName>
    <submittedName>
        <fullName evidence="3">MinD superfamily P-loop ATPase</fullName>
    </submittedName>
</protein>
<dbReference type="RefSeq" id="WP_104837605.1">
    <property type="nucleotide sequence ID" value="NZ_CP026606.1"/>
</dbReference>
<dbReference type="InterPro" id="IPR027417">
    <property type="entry name" value="P-loop_NTPase"/>
</dbReference>
<sequence>MNISILSGKGGTGKTTISTNLSIFLSENHKNVSYFDFDVEEPNGFIFLKPGIETEKKVFKKVPKIDKELCTNCGECSKLCKFNAISITPNNSTVFEKLCHDCGLCYIACPVQAISEILREIGKIESGKSKDIPNLNAFRGVLNIGEPSGVPVISALKKFLDVNSINILDAPPGSSCSVINTVEDSDYSILVTEPTKFGLHDLKIAVEVLRYLNIPFGVLINKSDEFDFIIENYCENEKIDILGKIPFSRNIANKYSKGDILINSDVEFTKHLRDIASELEKRLIL</sequence>
<dbReference type="CDD" id="cd03110">
    <property type="entry name" value="SIMIBI_bact_arch"/>
    <property type="match status" value="1"/>
</dbReference>
<reference evidence="2" key="2">
    <citation type="submission" date="2018-02" db="EMBL/GenBank/DDBJ databases">
        <title>Complete genome sequence of the Methanococcus maripaludis type strain JJ (DSM 2067), a model for selenoprotein synthesis in Archaea.</title>
        <authorList>
            <person name="Poehlein A."/>
            <person name="Heym D."/>
            <person name="Quitzke V."/>
            <person name="Fersch J."/>
            <person name="Daniel R."/>
            <person name="Rother M."/>
        </authorList>
    </citation>
    <scope>NUCLEOTIDE SEQUENCE [LARGE SCALE GENOMIC DNA]</scope>
    <source>
        <strain evidence="2">DSM 2067</strain>
    </source>
</reference>
<dbReference type="PROSITE" id="PS00198">
    <property type="entry name" value="4FE4S_FER_1"/>
    <property type="match status" value="1"/>
</dbReference>
<dbReference type="InterPro" id="IPR017900">
    <property type="entry name" value="4Fe4S_Fe_S_CS"/>
</dbReference>
<dbReference type="Proteomes" id="UP000239462">
    <property type="component" value="Chromosome"/>
</dbReference>
<reference evidence="3 6" key="3">
    <citation type="submission" date="2020-07" db="EMBL/GenBank/DDBJ databases">
        <title>Genomic Encyclopedia of Type Strains, Phase IV (KMG-V): Genome sequencing to study the core and pangenomes of soil and plant-associated prokaryotes.</title>
        <authorList>
            <person name="Whitman W."/>
        </authorList>
    </citation>
    <scope>NUCLEOTIDE SEQUENCE [LARGE SCALE GENOMIC DNA]</scope>
    <source>
        <strain evidence="3 6">C13</strain>
        <strain evidence="4 7">D1</strain>
    </source>
</reference>
<dbReference type="EMBL" id="CP026606">
    <property type="protein sequence ID" value="AVB75997.1"/>
    <property type="molecule type" value="Genomic_DNA"/>
</dbReference>
<gene>
    <name evidence="3" type="ORF">HNP94_001481</name>
    <name evidence="4" type="ORF">HNP96_001818</name>
    <name evidence="2" type="ORF">MMJJ_05810</name>
</gene>
<dbReference type="Pfam" id="PF01656">
    <property type="entry name" value="CbiA"/>
    <property type="match status" value="1"/>
</dbReference>
<evidence type="ECO:0000313" key="4">
    <source>
        <dbReference type="EMBL" id="MBB6497759.1"/>
    </source>
</evidence>
<feature type="domain" description="4Fe-4S ferredoxin-type" evidence="1">
    <location>
        <begin position="91"/>
        <end position="120"/>
    </location>
</feature>
<evidence type="ECO:0000313" key="3">
    <source>
        <dbReference type="EMBL" id="MBA2864459.1"/>
    </source>
</evidence>
<proteinExistence type="predicted"/>
<evidence type="ECO:0000313" key="2">
    <source>
        <dbReference type="EMBL" id="AVB75997.1"/>
    </source>
</evidence>
<dbReference type="PANTHER" id="PTHR43063">
    <property type="entry name" value="4FE-4S CLUSTER CONTAINING PARA FAMILY ATPASE PROTEIN"/>
    <property type="match status" value="1"/>
</dbReference>
<dbReference type="Proteomes" id="UP000590564">
    <property type="component" value="Unassembled WGS sequence"/>
</dbReference>
<dbReference type="PROSITE" id="PS51379">
    <property type="entry name" value="4FE4S_FER_2"/>
    <property type="match status" value="2"/>
</dbReference>
<dbReference type="Proteomes" id="UP000567099">
    <property type="component" value="Unassembled WGS sequence"/>
</dbReference>
<dbReference type="Pfam" id="PF00037">
    <property type="entry name" value="Fer4"/>
    <property type="match status" value="2"/>
</dbReference>
<evidence type="ECO:0000313" key="7">
    <source>
        <dbReference type="Proteomes" id="UP000590564"/>
    </source>
</evidence>
<name>A0A2L1C9H3_METMI</name>
<dbReference type="SUPFAM" id="SSF52540">
    <property type="entry name" value="P-loop containing nucleoside triphosphate hydrolases"/>
    <property type="match status" value="1"/>
</dbReference>
<dbReference type="KEGG" id="mmad:MMJJ_05810"/>
<dbReference type="Gene3D" id="3.40.50.300">
    <property type="entry name" value="P-loop containing nucleotide triphosphate hydrolases"/>
    <property type="match status" value="1"/>
</dbReference>
<dbReference type="EMBL" id="JACDUO010000002">
    <property type="protein sequence ID" value="MBA2864459.1"/>
    <property type="molecule type" value="Genomic_DNA"/>
</dbReference>
<evidence type="ECO:0000313" key="6">
    <source>
        <dbReference type="Proteomes" id="UP000567099"/>
    </source>
</evidence>
<dbReference type="InterPro" id="IPR017896">
    <property type="entry name" value="4Fe4S_Fe-S-bd"/>
</dbReference>
<evidence type="ECO:0000313" key="5">
    <source>
        <dbReference type="Proteomes" id="UP000239462"/>
    </source>
</evidence>
<dbReference type="AlphaFoldDB" id="A0A2L1C9H3"/>
<reference evidence="5" key="1">
    <citation type="journal article" date="2018" name="Genome Announc.">
        <title>Complete Genome Sequence of the Methanococcus maripaludis Type Strain JJ (DSM 2067), a Model for Selenoprotein Synthesis in Archaea.</title>
        <authorList>
            <person name="Poehlein A."/>
            <person name="Heym D."/>
            <person name="Quitzke V."/>
            <person name="Fersch J."/>
            <person name="Daniel R."/>
            <person name="Rother M."/>
        </authorList>
    </citation>
    <scope>NUCLEOTIDE SEQUENCE [LARGE SCALE GENOMIC DNA]</scope>
    <source>
        <strain evidence="5">DSM 2067</strain>
    </source>
</reference>
<accession>A0A2L1C9H3</accession>
<dbReference type="Gene3D" id="3.30.70.20">
    <property type="match status" value="1"/>
</dbReference>
<dbReference type="InterPro" id="IPR002586">
    <property type="entry name" value="CobQ/CobB/MinD/ParA_Nub-bd_dom"/>
</dbReference>
<dbReference type="GeneID" id="36101673"/>
<dbReference type="GO" id="GO:0016491">
    <property type="term" value="F:oxidoreductase activity"/>
    <property type="evidence" value="ECO:0007669"/>
    <property type="project" value="UniProtKB-ARBA"/>
</dbReference>
<dbReference type="EMBL" id="JACHED010000005">
    <property type="protein sequence ID" value="MBB6497759.1"/>
    <property type="molecule type" value="Genomic_DNA"/>
</dbReference>
<dbReference type="PANTHER" id="PTHR43063:SF1">
    <property type="entry name" value="4FE-4S CLUSTER CONTAINING PARA FAMILY ATPASE PROTEIN"/>
    <property type="match status" value="1"/>
</dbReference>
<evidence type="ECO:0000259" key="1">
    <source>
        <dbReference type="PROSITE" id="PS51379"/>
    </source>
</evidence>
<feature type="domain" description="4Fe-4S ferredoxin-type" evidence="1">
    <location>
        <begin position="61"/>
        <end position="90"/>
    </location>
</feature>
<organism evidence="2 5">
    <name type="scientific">Methanococcus maripaludis</name>
    <name type="common">Methanococcus deltae</name>
    <dbReference type="NCBI Taxonomy" id="39152"/>
    <lineage>
        <taxon>Archaea</taxon>
        <taxon>Methanobacteriati</taxon>
        <taxon>Methanobacteriota</taxon>
        <taxon>Methanomada group</taxon>
        <taxon>Methanococci</taxon>
        <taxon>Methanococcales</taxon>
        <taxon>Methanococcaceae</taxon>
        <taxon>Methanococcus</taxon>
    </lineage>
</organism>